<dbReference type="AlphaFoldDB" id="M2TA75"/>
<dbReference type="EMBL" id="KB445640">
    <property type="protein sequence ID" value="EMD66086.1"/>
    <property type="molecule type" value="Genomic_DNA"/>
</dbReference>
<dbReference type="GeneID" id="19137793"/>
<evidence type="ECO:0000256" key="2">
    <source>
        <dbReference type="ARBA" id="ARBA00022771"/>
    </source>
</evidence>
<evidence type="ECO:0000256" key="3">
    <source>
        <dbReference type="ARBA" id="ARBA00022833"/>
    </source>
</evidence>
<reference evidence="6 7" key="1">
    <citation type="journal article" date="2012" name="PLoS Pathog.">
        <title>Diverse lifestyles and strategies of plant pathogenesis encoded in the genomes of eighteen Dothideomycetes fungi.</title>
        <authorList>
            <person name="Ohm R.A."/>
            <person name="Feau N."/>
            <person name="Henrissat B."/>
            <person name="Schoch C.L."/>
            <person name="Horwitz B.A."/>
            <person name="Barry K.W."/>
            <person name="Condon B.J."/>
            <person name="Copeland A.C."/>
            <person name="Dhillon B."/>
            <person name="Glaser F."/>
            <person name="Hesse C.N."/>
            <person name="Kosti I."/>
            <person name="LaButti K."/>
            <person name="Lindquist E.A."/>
            <person name="Lucas S."/>
            <person name="Salamov A.A."/>
            <person name="Bradshaw R.E."/>
            <person name="Ciuffetti L."/>
            <person name="Hamelin R.C."/>
            <person name="Kema G.H.J."/>
            <person name="Lawrence C."/>
            <person name="Scott J.A."/>
            <person name="Spatafora J.W."/>
            <person name="Turgeon B.G."/>
            <person name="de Wit P.J.G.M."/>
            <person name="Zhong S."/>
            <person name="Goodwin S.B."/>
            <person name="Grigoriev I.V."/>
        </authorList>
    </citation>
    <scope>NUCLEOTIDE SEQUENCE [LARGE SCALE GENOMIC DNA]</scope>
    <source>
        <strain evidence="7">ND90Pr / ATCC 201652</strain>
    </source>
</reference>
<dbReference type="OrthoDB" id="8121437at2759"/>
<dbReference type="Proteomes" id="UP000016934">
    <property type="component" value="Unassembled WGS sequence"/>
</dbReference>
<organism evidence="6 7">
    <name type="scientific">Cochliobolus sativus (strain ND90Pr / ATCC 201652)</name>
    <name type="common">Common root rot and spot blotch fungus</name>
    <name type="synonym">Bipolaris sorokiniana</name>
    <dbReference type="NCBI Taxonomy" id="665912"/>
    <lineage>
        <taxon>Eukaryota</taxon>
        <taxon>Fungi</taxon>
        <taxon>Dikarya</taxon>
        <taxon>Ascomycota</taxon>
        <taxon>Pezizomycotina</taxon>
        <taxon>Dothideomycetes</taxon>
        <taxon>Pleosporomycetidae</taxon>
        <taxon>Pleosporales</taxon>
        <taxon>Pleosporineae</taxon>
        <taxon>Pleosporaceae</taxon>
        <taxon>Bipolaris</taxon>
    </lineage>
</organism>
<evidence type="ECO:0000313" key="7">
    <source>
        <dbReference type="Proteomes" id="UP000016934"/>
    </source>
</evidence>
<sequence>MNYLCVPCNRSFSSSKAFEQHKKNSPVHKKTFCCETCNCPFKSEKALIRHRLKCKVDQEASLNQHPDEVALSTALARCSIPDTSALTFQNRAQTLVSANPVAITTTLPKIAKSNKLRLKQETREYFMFPELHSKIAEAVLLEIITTWFNNNDDDNFIYRYHTHIMGKFTCHNNKCGKKCWTSRKVPIEISGYDRNGYSAIVYNQRCKSCNCLGTFAIDEESYIKRVSYRIKKWAGVEVVQPDYEGKPTKPHERAYCEGCKRGKCTEDEDFWSD</sequence>
<dbReference type="InterPro" id="IPR027377">
    <property type="entry name" value="ZAR1/RTP1-5-like_Znf-3CxxC"/>
</dbReference>
<evidence type="ECO:0000256" key="1">
    <source>
        <dbReference type="ARBA" id="ARBA00022723"/>
    </source>
</evidence>
<dbReference type="eggNOG" id="ENOG502SPG4">
    <property type="taxonomic scope" value="Eukaryota"/>
</dbReference>
<keyword evidence="3" id="KW-0862">Zinc</keyword>
<keyword evidence="7" id="KW-1185">Reference proteome</keyword>
<keyword evidence="1" id="KW-0479">Metal-binding</keyword>
<dbReference type="Gene3D" id="3.30.160.60">
    <property type="entry name" value="Classic Zinc Finger"/>
    <property type="match status" value="1"/>
</dbReference>
<dbReference type="PROSITE" id="PS50157">
    <property type="entry name" value="ZINC_FINGER_C2H2_2"/>
    <property type="match status" value="1"/>
</dbReference>
<dbReference type="OMA" id="FHTNDED"/>
<dbReference type="RefSeq" id="XP_007697471.1">
    <property type="nucleotide sequence ID" value="XM_007699281.1"/>
</dbReference>
<feature type="domain" description="C2H2-type" evidence="5">
    <location>
        <begin position="3"/>
        <end position="28"/>
    </location>
</feature>
<name>M2TA75_COCSN</name>
<reference evidence="7" key="2">
    <citation type="journal article" date="2013" name="PLoS Genet.">
        <title>Comparative genome structure, secondary metabolite, and effector coding capacity across Cochliobolus pathogens.</title>
        <authorList>
            <person name="Condon B.J."/>
            <person name="Leng Y."/>
            <person name="Wu D."/>
            <person name="Bushley K.E."/>
            <person name="Ohm R.A."/>
            <person name="Otillar R."/>
            <person name="Martin J."/>
            <person name="Schackwitz W."/>
            <person name="Grimwood J."/>
            <person name="MohdZainudin N."/>
            <person name="Xue C."/>
            <person name="Wang R."/>
            <person name="Manning V.A."/>
            <person name="Dhillon B."/>
            <person name="Tu Z.J."/>
            <person name="Steffenson B.J."/>
            <person name="Salamov A."/>
            <person name="Sun H."/>
            <person name="Lowry S."/>
            <person name="LaButti K."/>
            <person name="Han J."/>
            <person name="Copeland A."/>
            <person name="Lindquist E."/>
            <person name="Barry K."/>
            <person name="Schmutz J."/>
            <person name="Baker S.E."/>
            <person name="Ciuffetti L.M."/>
            <person name="Grigoriev I.V."/>
            <person name="Zhong S."/>
            <person name="Turgeon B.G."/>
        </authorList>
    </citation>
    <scope>NUCLEOTIDE SEQUENCE [LARGE SCALE GENOMIC DNA]</scope>
    <source>
        <strain evidence="7">ND90Pr / ATCC 201652</strain>
    </source>
</reference>
<evidence type="ECO:0000259" key="5">
    <source>
        <dbReference type="PROSITE" id="PS50157"/>
    </source>
</evidence>
<protein>
    <recommendedName>
        <fullName evidence="5">C2H2-type domain-containing protein</fullName>
    </recommendedName>
</protein>
<dbReference type="SMART" id="SM01328">
    <property type="entry name" value="zf-3CxxC"/>
    <property type="match status" value="1"/>
</dbReference>
<proteinExistence type="predicted"/>
<evidence type="ECO:0000313" key="6">
    <source>
        <dbReference type="EMBL" id="EMD66086.1"/>
    </source>
</evidence>
<gene>
    <name evidence="6" type="ORF">COCSADRAFT_34676</name>
</gene>
<dbReference type="InterPro" id="IPR013087">
    <property type="entry name" value="Znf_C2H2_type"/>
</dbReference>
<accession>M2TA75</accession>
<keyword evidence="2 4" id="KW-0863">Zinc-finger</keyword>
<dbReference type="GO" id="GO:0008270">
    <property type="term" value="F:zinc ion binding"/>
    <property type="evidence" value="ECO:0007669"/>
    <property type="project" value="UniProtKB-KW"/>
</dbReference>
<dbReference type="Pfam" id="PF13695">
    <property type="entry name" value="Zn_ribbon_3CxxC"/>
    <property type="match status" value="1"/>
</dbReference>
<dbReference type="KEGG" id="bsc:COCSADRAFT_34676"/>
<dbReference type="HOGENOM" id="CLU_089692_0_0_1"/>
<evidence type="ECO:0000256" key="4">
    <source>
        <dbReference type="PROSITE-ProRule" id="PRU00042"/>
    </source>
</evidence>